<dbReference type="Gene3D" id="3.40.50.720">
    <property type="entry name" value="NAD(P)-binding Rossmann-like Domain"/>
    <property type="match status" value="1"/>
</dbReference>
<evidence type="ECO:0000313" key="2">
    <source>
        <dbReference type="EMBL" id="RUS58181.1"/>
    </source>
</evidence>
<dbReference type="InterPro" id="IPR020843">
    <property type="entry name" value="ER"/>
</dbReference>
<dbReference type="PANTHER" id="PTHR45033">
    <property type="match status" value="1"/>
</dbReference>
<dbReference type="SUPFAM" id="SSF51735">
    <property type="entry name" value="NAD(P)-binding Rossmann-fold domains"/>
    <property type="match status" value="1"/>
</dbReference>
<dbReference type="EMBL" id="JTFC01000007">
    <property type="protein sequence ID" value="RUS58181.1"/>
    <property type="molecule type" value="Genomic_DNA"/>
</dbReference>
<dbReference type="InterPro" id="IPR013149">
    <property type="entry name" value="ADH-like_C"/>
</dbReference>
<dbReference type="Pfam" id="PF08240">
    <property type="entry name" value="ADH_N"/>
    <property type="match status" value="1"/>
</dbReference>
<dbReference type="InterPro" id="IPR011032">
    <property type="entry name" value="GroES-like_sf"/>
</dbReference>
<gene>
    <name evidence="2" type="ORF">QI30_01830</name>
</gene>
<name>A0A433RY25_9BACL</name>
<evidence type="ECO:0000259" key="1">
    <source>
        <dbReference type="SMART" id="SM00829"/>
    </source>
</evidence>
<dbReference type="GO" id="GO:0016491">
    <property type="term" value="F:oxidoreductase activity"/>
    <property type="evidence" value="ECO:0007669"/>
    <property type="project" value="InterPro"/>
</dbReference>
<evidence type="ECO:0000313" key="3">
    <source>
        <dbReference type="Proteomes" id="UP000288623"/>
    </source>
</evidence>
<dbReference type="Proteomes" id="UP000288623">
    <property type="component" value="Unassembled WGS sequence"/>
</dbReference>
<dbReference type="Pfam" id="PF00107">
    <property type="entry name" value="ADH_zinc_N"/>
    <property type="match status" value="1"/>
</dbReference>
<reference evidence="2 3" key="1">
    <citation type="submission" date="2014-11" db="EMBL/GenBank/DDBJ databases">
        <title>Genome sequence and analysis of novel Kurthia sp.</title>
        <authorList>
            <person name="Lawson J.N."/>
            <person name="Gonzalez J.E."/>
            <person name="Rinauldi L."/>
            <person name="Xuan Z."/>
            <person name="Firman A."/>
            <person name="Shaddox L."/>
            <person name="Trudeau A."/>
            <person name="Shah S."/>
            <person name="Reiman D."/>
        </authorList>
    </citation>
    <scope>NUCLEOTIDE SEQUENCE [LARGE SCALE GENOMIC DNA]</scope>
    <source>
        <strain evidence="2 3">3B1D</strain>
    </source>
</reference>
<dbReference type="InterPro" id="IPR036291">
    <property type="entry name" value="NAD(P)-bd_dom_sf"/>
</dbReference>
<dbReference type="SMART" id="SM00829">
    <property type="entry name" value="PKS_ER"/>
    <property type="match status" value="1"/>
</dbReference>
<dbReference type="PANTHER" id="PTHR45033:SF3">
    <property type="entry name" value="DEHYDROGENASE, PUTATIVE (AFU_ORTHOLOGUE AFUA_2G13270)-RELATED"/>
    <property type="match status" value="1"/>
</dbReference>
<protein>
    <submittedName>
        <fullName evidence="2">Alcohol dehydrogenase</fullName>
    </submittedName>
</protein>
<accession>A0A433RY25</accession>
<dbReference type="Gene3D" id="3.90.180.10">
    <property type="entry name" value="Medium-chain alcohol dehydrogenases, catalytic domain"/>
    <property type="match status" value="1"/>
</dbReference>
<dbReference type="OrthoDB" id="9787435at2"/>
<comment type="caution">
    <text evidence="2">The sequence shown here is derived from an EMBL/GenBank/DDBJ whole genome shotgun (WGS) entry which is preliminary data.</text>
</comment>
<dbReference type="InterPro" id="IPR052711">
    <property type="entry name" value="Zinc_ADH-like"/>
</dbReference>
<organism evidence="2 3">
    <name type="scientific">Candidatus Kurthia intestinigallinarum</name>
    <dbReference type="NCBI Taxonomy" id="1562256"/>
    <lineage>
        <taxon>Bacteria</taxon>
        <taxon>Bacillati</taxon>
        <taxon>Bacillota</taxon>
        <taxon>Bacilli</taxon>
        <taxon>Bacillales</taxon>
        <taxon>Caryophanaceae</taxon>
        <taxon>Kurthia</taxon>
    </lineage>
</organism>
<dbReference type="AlphaFoldDB" id="A0A433RY25"/>
<dbReference type="InterPro" id="IPR013154">
    <property type="entry name" value="ADH-like_N"/>
</dbReference>
<sequence length="327" mass="35394">MKAVYVEQQQVCVGELEVPKIGAKDVLVRIKAAGLNRRDLYTPKRLAKDATPLILGSDAAGIIEAVGDEVTRVQVGDAVIVNPSLRWYDESAVPPDDFEILSLPDHGTFAEFLAISEEQVEAKPAQLSFVEAATIGIAPLTGYRAVVTKGQVKAGDTVFIPGAGSGVATFMIPLAKSLGARVIVSSRSAEKRQAALELGADMALANDADWLQELADETVDVVIESVGRATFNRSLAVLKRGGTLVVFGATTEDMVDFDLRTFFYAQQTLKGSTLGSRDEFRAMLQWIEAQNMHPVIDRTYSLDEAAAALKYLEINEQFGKLVFEVNN</sequence>
<proteinExistence type="predicted"/>
<feature type="domain" description="Enoyl reductase (ER)" evidence="1">
    <location>
        <begin position="14"/>
        <end position="323"/>
    </location>
</feature>
<keyword evidence="3" id="KW-1185">Reference proteome</keyword>
<dbReference type="SUPFAM" id="SSF50129">
    <property type="entry name" value="GroES-like"/>
    <property type="match status" value="1"/>
</dbReference>
<dbReference type="RefSeq" id="WP_126989249.1">
    <property type="nucleotide sequence ID" value="NZ_JTFC01000007.1"/>
</dbReference>